<dbReference type="InterPro" id="IPR036875">
    <property type="entry name" value="Znf_CCHC_sf"/>
</dbReference>
<keyword evidence="1" id="KW-0507">mRNA processing</keyword>
<dbReference type="EMBL" id="AVOT02083746">
    <property type="protein sequence ID" value="MBW0569075.1"/>
    <property type="molecule type" value="Genomic_DNA"/>
</dbReference>
<keyword evidence="2" id="KW-0862">Zinc</keyword>
<evidence type="ECO:0000259" key="3">
    <source>
        <dbReference type="PROSITE" id="PS50158"/>
    </source>
</evidence>
<dbReference type="InterPro" id="IPR001878">
    <property type="entry name" value="Znf_CCHC"/>
</dbReference>
<sequence length="94" mass="10117">MKKPCFYCGGIGHWAPNCQVKVKAEETQSKQEKVPSITIIGVVPSLETNKAILDSGTTHSVVGNNSLFTHIPPANLLLSVESQHCFTVEGIPTI</sequence>
<dbReference type="Pfam" id="PF00098">
    <property type="entry name" value="zf-CCHC"/>
    <property type="match status" value="1"/>
</dbReference>
<organism evidence="4 5">
    <name type="scientific">Austropuccinia psidii MF-1</name>
    <dbReference type="NCBI Taxonomy" id="1389203"/>
    <lineage>
        <taxon>Eukaryota</taxon>
        <taxon>Fungi</taxon>
        <taxon>Dikarya</taxon>
        <taxon>Basidiomycota</taxon>
        <taxon>Pucciniomycotina</taxon>
        <taxon>Pucciniomycetes</taxon>
        <taxon>Pucciniales</taxon>
        <taxon>Sphaerophragmiaceae</taxon>
        <taxon>Austropuccinia</taxon>
    </lineage>
</organism>
<dbReference type="OrthoDB" id="1099063at2759"/>
<comment type="caution">
    <text evidence="4">The sequence shown here is derived from an EMBL/GenBank/DDBJ whole genome shotgun (WGS) entry which is preliminary data.</text>
</comment>
<protein>
    <recommendedName>
        <fullName evidence="3">CCHC-type domain-containing protein</fullName>
    </recommendedName>
</protein>
<keyword evidence="2" id="KW-0479">Metal-binding</keyword>
<dbReference type="GO" id="GO:0003676">
    <property type="term" value="F:nucleic acid binding"/>
    <property type="evidence" value="ECO:0007669"/>
    <property type="project" value="InterPro"/>
</dbReference>
<reference evidence="4" key="1">
    <citation type="submission" date="2021-03" db="EMBL/GenBank/DDBJ databases">
        <title>Draft genome sequence of rust myrtle Austropuccinia psidii MF-1, a brazilian biotype.</title>
        <authorList>
            <person name="Quecine M.C."/>
            <person name="Pachon D.M.R."/>
            <person name="Bonatelli M.L."/>
            <person name="Correr F.H."/>
            <person name="Franceschini L.M."/>
            <person name="Leite T.F."/>
            <person name="Margarido G.R.A."/>
            <person name="Almeida C.A."/>
            <person name="Ferrarezi J.A."/>
            <person name="Labate C.A."/>
        </authorList>
    </citation>
    <scope>NUCLEOTIDE SEQUENCE</scope>
    <source>
        <strain evidence="4">MF-1</strain>
    </source>
</reference>
<evidence type="ECO:0000256" key="1">
    <source>
        <dbReference type="ARBA" id="ARBA00022664"/>
    </source>
</evidence>
<dbReference type="SMART" id="SM00343">
    <property type="entry name" value="ZnF_C2HC"/>
    <property type="match status" value="1"/>
</dbReference>
<evidence type="ECO:0000256" key="2">
    <source>
        <dbReference type="PROSITE-ProRule" id="PRU00047"/>
    </source>
</evidence>
<feature type="domain" description="CCHC-type" evidence="3">
    <location>
        <begin position="5"/>
        <end position="18"/>
    </location>
</feature>
<dbReference type="Proteomes" id="UP000765509">
    <property type="component" value="Unassembled WGS sequence"/>
</dbReference>
<dbReference type="PROSITE" id="PS50158">
    <property type="entry name" value="ZF_CCHC"/>
    <property type="match status" value="1"/>
</dbReference>
<dbReference type="GO" id="GO:0006397">
    <property type="term" value="P:mRNA processing"/>
    <property type="evidence" value="ECO:0007669"/>
    <property type="project" value="UniProtKB-KW"/>
</dbReference>
<keyword evidence="5" id="KW-1185">Reference proteome</keyword>
<gene>
    <name evidence="4" type="ORF">O181_108790</name>
</gene>
<dbReference type="Gene3D" id="4.10.60.10">
    <property type="entry name" value="Zinc finger, CCHC-type"/>
    <property type="match status" value="1"/>
</dbReference>
<keyword evidence="2" id="KW-0863">Zinc-finger</keyword>
<name>A0A9Q3PPX5_9BASI</name>
<dbReference type="GO" id="GO:0008270">
    <property type="term" value="F:zinc ion binding"/>
    <property type="evidence" value="ECO:0007669"/>
    <property type="project" value="UniProtKB-KW"/>
</dbReference>
<dbReference type="AlphaFoldDB" id="A0A9Q3PPX5"/>
<evidence type="ECO:0000313" key="4">
    <source>
        <dbReference type="EMBL" id="MBW0569075.1"/>
    </source>
</evidence>
<dbReference type="SUPFAM" id="SSF57756">
    <property type="entry name" value="Retrovirus zinc finger-like domains"/>
    <property type="match status" value="1"/>
</dbReference>
<evidence type="ECO:0000313" key="5">
    <source>
        <dbReference type="Proteomes" id="UP000765509"/>
    </source>
</evidence>
<proteinExistence type="predicted"/>
<accession>A0A9Q3PPX5</accession>